<evidence type="ECO:0000256" key="10">
    <source>
        <dbReference type="ARBA" id="ARBA00023158"/>
    </source>
</evidence>
<dbReference type="GO" id="GO:0090486">
    <property type="term" value="F:small RNA 2'-O-methyltransferase activity"/>
    <property type="evidence" value="ECO:0007669"/>
    <property type="project" value="UniProtKB-EC"/>
</dbReference>
<evidence type="ECO:0000256" key="2">
    <source>
        <dbReference type="ARBA" id="ARBA00009026"/>
    </source>
</evidence>
<comment type="caution">
    <text evidence="14">The sequence shown here is derived from an EMBL/GenBank/DDBJ whole genome shotgun (WGS) entry which is preliminary data.</text>
</comment>
<sequence length="181" mass="21567">MKSVFNSPLWFERRTLILKILSKYDIKKIIDYGCNVGNILEVLINNDNYNEIIGVDCDEKVLEEANEKCQVSEYFKKYMKTSPLNIKLLKGNIKFADKRLLNSEALICSEVIEHLDSETLEIFPEIVFGTYKPKVVIITTPNIEFNYYFKELNYGKPNQKLRHEGHFFEWTRKEFETWYYH</sequence>
<evidence type="ECO:0000256" key="6">
    <source>
        <dbReference type="ARBA" id="ARBA00022691"/>
    </source>
</evidence>
<keyword evidence="15" id="KW-1185">Reference proteome</keyword>
<evidence type="ECO:0000256" key="9">
    <source>
        <dbReference type="ARBA" id="ARBA00022884"/>
    </source>
</evidence>
<dbReference type="GO" id="GO:0046872">
    <property type="term" value="F:metal ion binding"/>
    <property type="evidence" value="ECO:0007669"/>
    <property type="project" value="UniProtKB-KW"/>
</dbReference>
<comment type="catalytic activity">
    <reaction evidence="12">
        <text>small RNA 3'-end nucleotide + S-adenosyl-L-methionine = small RNA 3'-end 2'-O-methylnucleotide + S-adenosyl-L-homocysteine + H(+)</text>
        <dbReference type="Rhea" id="RHEA:37887"/>
        <dbReference type="Rhea" id="RHEA-COMP:10415"/>
        <dbReference type="Rhea" id="RHEA-COMP:10416"/>
        <dbReference type="ChEBI" id="CHEBI:15378"/>
        <dbReference type="ChEBI" id="CHEBI:57856"/>
        <dbReference type="ChEBI" id="CHEBI:59789"/>
        <dbReference type="ChEBI" id="CHEBI:74896"/>
        <dbReference type="ChEBI" id="CHEBI:74898"/>
        <dbReference type="EC" id="2.1.1.386"/>
    </reaction>
</comment>
<keyword evidence="5" id="KW-0808">Transferase</keyword>
<dbReference type="InterPro" id="IPR026610">
    <property type="entry name" value="Hen1"/>
</dbReference>
<dbReference type="PANTHER" id="PTHR21404:SF3">
    <property type="entry name" value="SMALL RNA 2'-O-METHYLTRANSFERASE"/>
    <property type="match status" value="1"/>
</dbReference>
<evidence type="ECO:0000259" key="13">
    <source>
        <dbReference type="Pfam" id="PF08241"/>
    </source>
</evidence>
<comment type="similarity">
    <text evidence="2">Belongs to the methyltransferase superfamily. HEN1 family.</text>
</comment>
<evidence type="ECO:0000256" key="11">
    <source>
        <dbReference type="ARBA" id="ARBA00035025"/>
    </source>
</evidence>
<evidence type="ECO:0000256" key="7">
    <source>
        <dbReference type="ARBA" id="ARBA00022723"/>
    </source>
</evidence>
<dbReference type="GO" id="GO:0005737">
    <property type="term" value="C:cytoplasm"/>
    <property type="evidence" value="ECO:0007669"/>
    <property type="project" value="TreeGrafter"/>
</dbReference>
<keyword evidence="6" id="KW-0949">S-adenosyl-L-methionine</keyword>
<reference evidence="14 15" key="2">
    <citation type="submission" date="2016-08" db="EMBL/GenBank/DDBJ databases">
        <title>Pervasive Adenine N6-methylation of Active Genes in Fungi.</title>
        <authorList>
            <consortium name="DOE Joint Genome Institute"/>
            <person name="Mondo S.J."/>
            <person name="Dannebaum R.O."/>
            <person name="Kuo R.C."/>
            <person name="Labutti K."/>
            <person name="Haridas S."/>
            <person name="Kuo A."/>
            <person name="Salamov A."/>
            <person name="Ahrendt S.R."/>
            <person name="Lipzen A."/>
            <person name="Sullivan W."/>
            <person name="Andreopoulos W.B."/>
            <person name="Clum A."/>
            <person name="Lindquist E."/>
            <person name="Daum C."/>
            <person name="Ramamoorthy G.K."/>
            <person name="Gryganskyi A."/>
            <person name="Culley D."/>
            <person name="Magnuson J.K."/>
            <person name="James T.Y."/>
            <person name="O'Malley M.A."/>
            <person name="Stajich J.E."/>
            <person name="Spatafora J.W."/>
            <person name="Visel A."/>
            <person name="Grigoriev I.V."/>
        </authorList>
    </citation>
    <scope>NUCLEOTIDE SEQUENCE [LARGE SCALE GENOMIC DNA]</scope>
    <source>
        <strain evidence="15">finn</strain>
    </source>
</reference>
<dbReference type="GO" id="GO:0008757">
    <property type="term" value="F:S-adenosylmethionine-dependent methyltransferase activity"/>
    <property type="evidence" value="ECO:0007669"/>
    <property type="project" value="InterPro"/>
</dbReference>
<dbReference type="Gene3D" id="3.40.50.150">
    <property type="entry name" value="Vaccinia Virus protein VP39"/>
    <property type="match status" value="1"/>
</dbReference>
<dbReference type="AlphaFoldDB" id="A0A1Y1V744"/>
<keyword evidence="9" id="KW-0694">RNA-binding</keyword>
<dbReference type="STRING" id="1754191.A0A1Y1V744"/>
<comment type="cofactor">
    <cofactor evidence="1">
        <name>Mg(2+)</name>
        <dbReference type="ChEBI" id="CHEBI:18420"/>
    </cofactor>
</comment>
<proteinExistence type="inferred from homology"/>
<dbReference type="PANTHER" id="PTHR21404">
    <property type="entry name" value="HEN1"/>
    <property type="match status" value="1"/>
</dbReference>
<evidence type="ECO:0000256" key="12">
    <source>
        <dbReference type="ARBA" id="ARBA00048418"/>
    </source>
</evidence>
<dbReference type="Proteomes" id="UP000193719">
    <property type="component" value="Unassembled WGS sequence"/>
</dbReference>
<feature type="domain" description="Methyltransferase type 11" evidence="13">
    <location>
        <begin position="31"/>
        <end position="120"/>
    </location>
</feature>
<evidence type="ECO:0000313" key="14">
    <source>
        <dbReference type="EMBL" id="ORX48404.1"/>
    </source>
</evidence>
<evidence type="ECO:0000313" key="15">
    <source>
        <dbReference type="Proteomes" id="UP000193719"/>
    </source>
</evidence>
<protein>
    <recommendedName>
        <fullName evidence="3">Small RNA 2'-O-methyltransferase</fullName>
        <ecNumber evidence="11">2.1.1.386</ecNumber>
    </recommendedName>
</protein>
<evidence type="ECO:0000256" key="5">
    <source>
        <dbReference type="ARBA" id="ARBA00022679"/>
    </source>
</evidence>
<dbReference type="InterPro" id="IPR029063">
    <property type="entry name" value="SAM-dependent_MTases_sf"/>
</dbReference>
<name>A0A1Y1V744_9FUNG</name>
<accession>A0A1Y1V744</accession>
<evidence type="ECO:0000256" key="4">
    <source>
        <dbReference type="ARBA" id="ARBA00022603"/>
    </source>
</evidence>
<dbReference type="EC" id="2.1.1.386" evidence="11"/>
<keyword evidence="10" id="KW-0943">RNA-mediated gene silencing</keyword>
<keyword evidence="4" id="KW-0489">Methyltransferase</keyword>
<dbReference type="GO" id="GO:0003723">
    <property type="term" value="F:RNA binding"/>
    <property type="evidence" value="ECO:0007669"/>
    <property type="project" value="UniProtKB-KW"/>
</dbReference>
<organism evidence="14 15">
    <name type="scientific">Piromyces finnis</name>
    <dbReference type="NCBI Taxonomy" id="1754191"/>
    <lineage>
        <taxon>Eukaryota</taxon>
        <taxon>Fungi</taxon>
        <taxon>Fungi incertae sedis</taxon>
        <taxon>Chytridiomycota</taxon>
        <taxon>Chytridiomycota incertae sedis</taxon>
        <taxon>Neocallimastigomycetes</taxon>
        <taxon>Neocallimastigales</taxon>
        <taxon>Neocallimastigaceae</taxon>
        <taxon>Piromyces</taxon>
    </lineage>
</organism>
<dbReference type="EMBL" id="MCFH01000027">
    <property type="protein sequence ID" value="ORX48404.1"/>
    <property type="molecule type" value="Genomic_DNA"/>
</dbReference>
<dbReference type="GO" id="GO:0030422">
    <property type="term" value="P:siRNA processing"/>
    <property type="evidence" value="ECO:0007669"/>
    <property type="project" value="TreeGrafter"/>
</dbReference>
<keyword evidence="7" id="KW-0479">Metal-binding</keyword>
<evidence type="ECO:0000256" key="3">
    <source>
        <dbReference type="ARBA" id="ARBA00021330"/>
    </source>
</evidence>
<evidence type="ECO:0000256" key="8">
    <source>
        <dbReference type="ARBA" id="ARBA00022842"/>
    </source>
</evidence>
<dbReference type="Pfam" id="PF08241">
    <property type="entry name" value="Methyltransf_11"/>
    <property type="match status" value="1"/>
</dbReference>
<evidence type="ECO:0000256" key="1">
    <source>
        <dbReference type="ARBA" id="ARBA00001946"/>
    </source>
</evidence>
<keyword evidence="8" id="KW-0460">Magnesium</keyword>
<reference evidence="14 15" key="1">
    <citation type="submission" date="2016-08" db="EMBL/GenBank/DDBJ databases">
        <title>Genomes of anaerobic fungi encode conserved fungal cellulosomes for biomass hydrolysis.</title>
        <authorList>
            <consortium name="DOE Joint Genome Institute"/>
            <person name="Haitjema C.H."/>
            <person name="Gilmore S.P."/>
            <person name="Henske J.K."/>
            <person name="Solomon K.V."/>
            <person name="De Groot R."/>
            <person name="Kuo A."/>
            <person name="Mondo S.J."/>
            <person name="Salamov A.A."/>
            <person name="Labutti K."/>
            <person name="Zhao Z."/>
            <person name="Chiniquy J."/>
            <person name="Barry K."/>
            <person name="Brewer H.M."/>
            <person name="Purvine S.O."/>
            <person name="Wright A.T."/>
            <person name="Boxma B."/>
            <person name="Van Alen T."/>
            <person name="Hackstein J.H."/>
            <person name="Baker S.E."/>
            <person name="Grigoriev I.V."/>
            <person name="O'Malley M.A."/>
        </authorList>
    </citation>
    <scope>NUCLEOTIDE SEQUENCE [LARGE SCALE GENOMIC DNA]</scope>
    <source>
        <strain evidence="15">finn</strain>
    </source>
</reference>
<gene>
    <name evidence="14" type="ORF">BCR36DRAFT_293602</name>
</gene>
<dbReference type="OrthoDB" id="2154311at2759"/>
<dbReference type="SUPFAM" id="SSF53335">
    <property type="entry name" value="S-adenosyl-L-methionine-dependent methyltransferases"/>
    <property type="match status" value="1"/>
</dbReference>
<dbReference type="GO" id="GO:0005634">
    <property type="term" value="C:nucleus"/>
    <property type="evidence" value="ECO:0007669"/>
    <property type="project" value="TreeGrafter"/>
</dbReference>
<dbReference type="InterPro" id="IPR013216">
    <property type="entry name" value="Methyltransf_11"/>
</dbReference>
<dbReference type="GO" id="GO:0001510">
    <property type="term" value="P:RNA methylation"/>
    <property type="evidence" value="ECO:0007669"/>
    <property type="project" value="InterPro"/>
</dbReference>